<dbReference type="InterPro" id="IPR001124">
    <property type="entry name" value="Lipid-bd_serum_glycop_C"/>
</dbReference>
<evidence type="ECO:0000256" key="1">
    <source>
        <dbReference type="ARBA" id="ARBA00007292"/>
    </source>
</evidence>
<feature type="chain" id="PRO_5037357073" evidence="3">
    <location>
        <begin position="20"/>
        <end position="427"/>
    </location>
</feature>
<keyword evidence="6" id="KW-1185">Reference proteome</keyword>
<keyword evidence="2" id="KW-1015">Disulfide bond</keyword>
<sequence length="427" mass="48223">MLTCFLLLSAACNYHAVCAHTDKQQSFSTLRTRITSRGLNFFSKFGHRIVDSEIWKITFPQITIPIEDGPGSGEVNVTELALRSFKSPTFSFKLAPPNGITWRSKGGSVKEDAVWLAAYYLIVPIYLSGYVKAKMDDIRVRMQINLLVRDERPQVEVTDCSIDVQQLQVYITGGAVQWIVNLFRTQLATEVQRVIHQKQKPRVTRKFIQVEMVADVTYGQDRCTLVTKPMDDEVDSTNRMAHIWVSEHVPNCLMRTLYINENLTFSITANGSNERVAKIYPNQTTDIFIRLSEAPYVIVNANGIRMFGISSVDLRLSSEQRQSHRLVRLVMNSTIFVIPAVVNRKLVGTVDNVAIVLREHDSTIGHFSPQLLKLLENVLAKAVKLIGESALKIGLPLPLIDNVTVSDDAQITTKDGYVRIDFDFIYE</sequence>
<evidence type="ECO:0000256" key="3">
    <source>
        <dbReference type="SAM" id="SignalP"/>
    </source>
</evidence>
<reference evidence="7" key="1">
    <citation type="submission" date="2022-11" db="UniProtKB">
        <authorList>
            <consortium name="WormBaseParasite"/>
        </authorList>
    </citation>
    <scope>IDENTIFICATION</scope>
</reference>
<proteinExistence type="inferred from homology"/>
<dbReference type="SUPFAM" id="SSF55394">
    <property type="entry name" value="Bactericidal permeability-increasing protein, BPI"/>
    <property type="match status" value="2"/>
</dbReference>
<evidence type="ECO:0000313" key="7">
    <source>
        <dbReference type="WBParaSite" id="sdigi.contig1.g91.t1"/>
    </source>
</evidence>
<name>A0A915PIL0_9BILA</name>
<dbReference type="SMART" id="SM00329">
    <property type="entry name" value="BPI2"/>
    <property type="match status" value="1"/>
</dbReference>
<dbReference type="AlphaFoldDB" id="A0A915PIL0"/>
<evidence type="ECO:0000259" key="5">
    <source>
        <dbReference type="SMART" id="SM00329"/>
    </source>
</evidence>
<dbReference type="PANTHER" id="PTHR10504">
    <property type="entry name" value="BACTERICIDAL PERMEABILITY-INCREASING BPI PROTEIN-RELATED"/>
    <property type="match status" value="1"/>
</dbReference>
<protein>
    <submittedName>
        <fullName evidence="7">Lipid-binding serum glycoprotein C-terminal domain-containing protein</fullName>
    </submittedName>
</protein>
<dbReference type="InterPro" id="IPR017943">
    <property type="entry name" value="Bactericidal_perm-incr_a/b_dom"/>
</dbReference>
<dbReference type="Proteomes" id="UP000887581">
    <property type="component" value="Unplaced"/>
</dbReference>
<evidence type="ECO:0000256" key="2">
    <source>
        <dbReference type="ARBA" id="ARBA00023157"/>
    </source>
</evidence>
<dbReference type="Pfam" id="PF02886">
    <property type="entry name" value="LBP_BPI_CETP_C"/>
    <property type="match status" value="1"/>
</dbReference>
<dbReference type="Pfam" id="PF01273">
    <property type="entry name" value="LBP_BPI_CETP"/>
    <property type="match status" value="1"/>
</dbReference>
<evidence type="ECO:0000313" key="6">
    <source>
        <dbReference type="Proteomes" id="UP000887581"/>
    </source>
</evidence>
<dbReference type="PANTHER" id="PTHR10504:SF145">
    <property type="entry name" value="PROTEIN CBG15266"/>
    <property type="match status" value="1"/>
</dbReference>
<keyword evidence="3" id="KW-0732">Signal</keyword>
<dbReference type="GO" id="GO:0008289">
    <property type="term" value="F:lipid binding"/>
    <property type="evidence" value="ECO:0007669"/>
    <property type="project" value="InterPro"/>
</dbReference>
<dbReference type="InterPro" id="IPR017942">
    <property type="entry name" value="Lipid-bd_serum_glycop_N"/>
</dbReference>
<dbReference type="Gene3D" id="3.15.10.10">
    <property type="entry name" value="Bactericidal permeability-increasing protein, domain 1"/>
    <property type="match status" value="1"/>
</dbReference>
<dbReference type="InterPro" id="IPR032942">
    <property type="entry name" value="BPI/LBP/Plunc"/>
</dbReference>
<feature type="domain" description="Lipid-binding serum glycoprotein C-terminal" evidence="5">
    <location>
        <begin position="235"/>
        <end position="422"/>
    </location>
</feature>
<feature type="domain" description="Lipid-binding serum glycoprotein N-terminal" evidence="4">
    <location>
        <begin position="33"/>
        <end position="247"/>
    </location>
</feature>
<dbReference type="WBParaSite" id="sdigi.contig1.g91.t1">
    <property type="protein sequence ID" value="sdigi.contig1.g91.t1"/>
    <property type="gene ID" value="sdigi.contig1.g91"/>
</dbReference>
<comment type="similarity">
    <text evidence="1">Belongs to the BPI/LBP/Plunc superfamily. BPI/LBP family.</text>
</comment>
<organism evidence="6 7">
    <name type="scientific">Setaria digitata</name>
    <dbReference type="NCBI Taxonomy" id="48799"/>
    <lineage>
        <taxon>Eukaryota</taxon>
        <taxon>Metazoa</taxon>
        <taxon>Ecdysozoa</taxon>
        <taxon>Nematoda</taxon>
        <taxon>Chromadorea</taxon>
        <taxon>Rhabditida</taxon>
        <taxon>Spirurina</taxon>
        <taxon>Spiruromorpha</taxon>
        <taxon>Filarioidea</taxon>
        <taxon>Setariidae</taxon>
        <taxon>Setaria</taxon>
    </lineage>
</organism>
<accession>A0A915PIL0</accession>
<feature type="signal peptide" evidence="3">
    <location>
        <begin position="1"/>
        <end position="19"/>
    </location>
</feature>
<evidence type="ECO:0000259" key="4">
    <source>
        <dbReference type="SMART" id="SM00328"/>
    </source>
</evidence>
<dbReference type="GO" id="GO:0005615">
    <property type="term" value="C:extracellular space"/>
    <property type="evidence" value="ECO:0007669"/>
    <property type="project" value="TreeGrafter"/>
</dbReference>
<dbReference type="SMART" id="SM00328">
    <property type="entry name" value="BPI1"/>
    <property type="match status" value="1"/>
</dbReference>